<evidence type="ECO:0000256" key="4">
    <source>
        <dbReference type="ARBA" id="ARBA00012829"/>
    </source>
</evidence>
<accession>A0A6A5BHY5</accession>
<keyword evidence="10" id="KW-0030">Aminoacyl-tRNA synthetase</keyword>
<comment type="subunit">
    <text evidence="3">Homodimer.</text>
</comment>
<dbReference type="NCBIfam" id="NF003211">
    <property type="entry name" value="PRK04173.1"/>
    <property type="match status" value="1"/>
</dbReference>
<evidence type="ECO:0000259" key="13">
    <source>
        <dbReference type="PROSITE" id="PS50862"/>
    </source>
</evidence>
<dbReference type="EMBL" id="VFQX01000066">
    <property type="protein sequence ID" value="KAF0972629.1"/>
    <property type="molecule type" value="Genomic_DNA"/>
</dbReference>
<dbReference type="SUPFAM" id="SSF52954">
    <property type="entry name" value="Class II aaRS ABD-related"/>
    <property type="match status" value="1"/>
</dbReference>
<dbReference type="InterPro" id="IPR004154">
    <property type="entry name" value="Anticodon-bd"/>
</dbReference>
<dbReference type="InterPro" id="IPR036621">
    <property type="entry name" value="Anticodon-bd_dom_sf"/>
</dbReference>
<feature type="region of interest" description="Disordered" evidence="12">
    <location>
        <begin position="1"/>
        <end position="26"/>
    </location>
</feature>
<evidence type="ECO:0000313" key="15">
    <source>
        <dbReference type="Proteomes" id="UP000444721"/>
    </source>
</evidence>
<dbReference type="VEuPathDB" id="AmoebaDB:FDP41_008878"/>
<dbReference type="PANTHER" id="PTHR10745">
    <property type="entry name" value="GLYCYL-TRNA SYNTHETASE/DNA POLYMERASE SUBUNIT GAMMA-2"/>
    <property type="match status" value="1"/>
</dbReference>
<evidence type="ECO:0000256" key="8">
    <source>
        <dbReference type="ARBA" id="ARBA00022840"/>
    </source>
</evidence>
<evidence type="ECO:0000256" key="1">
    <source>
        <dbReference type="ARBA" id="ARBA00004496"/>
    </source>
</evidence>
<dbReference type="InterPro" id="IPR033731">
    <property type="entry name" value="GlyRS-like_core"/>
</dbReference>
<dbReference type="FunFam" id="3.40.50.800:FF:000004">
    <property type="entry name" value="Glycine--tRNA ligase 2"/>
    <property type="match status" value="1"/>
</dbReference>
<evidence type="ECO:0000256" key="5">
    <source>
        <dbReference type="ARBA" id="ARBA00022490"/>
    </source>
</evidence>
<reference evidence="14 15" key="1">
    <citation type="journal article" date="2019" name="Sci. Rep.">
        <title>Nanopore sequencing improves the draft genome of the human pathogenic amoeba Naegleria fowleri.</title>
        <authorList>
            <person name="Liechti N."/>
            <person name="Schurch N."/>
            <person name="Bruggmann R."/>
            <person name="Wittwer M."/>
        </authorList>
    </citation>
    <scope>NUCLEOTIDE SEQUENCE [LARGE SCALE GENOMIC DNA]</scope>
    <source>
        <strain evidence="14 15">ATCC 30894</strain>
    </source>
</reference>
<dbReference type="InterPro" id="IPR002315">
    <property type="entry name" value="tRNA-synt_gly"/>
</dbReference>
<sequence length="720" mass="82307">MINNSTPSSSASSKARGKTSTKEAYEQIGKRLHEKKLLMANLKDEITVLKNQNPPDKDAIKKKGKEIDDLNMEISQITKEWNRANPDKLHIDPEEFNELLTRRFFVVPSFEIYGGVAGLYDYGPPACAIKANLLDLWRKHFVIEENMLEVDCSSLTIEPVFIASGHVQRFADWMVKDVVTHECFRADKLVGEFIDTQLEKNSNLSQETAEEYHLVKKKIDDYDGKGLDELIKKYGIKSPTTGNDLSEAYPFNLMFSTPIGPTGKVKGYLRPETAQGIFVNFKRLLEYNGKQMPFASAQIGQAFRNEISPRSGLLRVREFTLAEIEHFLNPEQDVHPKLDQVKHVKVPFFSRENQTQGLSPVEMTIEEALEKKWLTSFTHAYYIARVKLFMDQCGVLQGAIRFRQHLANEMAHYARDCWDCELLTSYGWIEVVGIANRSCYDLERHSEHSKNELVAYETFDKPIIEEYIAVEPVKQKIGKILKKDQEPVINYLTSLPDDKKLELQQQLDQTGKITVFVPDLNRDVELSSDLISFPKRENKIQGRHYNPAVIEPSFGIGRIIYCLLEHSYWVRPKQEHTDDDKLQRCVLSLPPVIAPYKVVVLPKLQNSEYDPVVAKLQKLLSRNGISYRVDTANQNIGKRYARADDIGIPFAITVDDGSVSDDTVTIRERDSCEQVIVPINDVVSVLTSLIESTKTWEEIKQQYPEQKQTASDKVGKKQLK</sequence>
<dbReference type="GO" id="GO:0004820">
    <property type="term" value="F:glycine-tRNA ligase activity"/>
    <property type="evidence" value="ECO:0007669"/>
    <property type="project" value="UniProtKB-EC"/>
</dbReference>
<dbReference type="Pfam" id="PF03129">
    <property type="entry name" value="HGTP_anticodon"/>
    <property type="match status" value="1"/>
</dbReference>
<dbReference type="Gene3D" id="3.30.720.200">
    <property type="match status" value="1"/>
</dbReference>
<dbReference type="GO" id="GO:0005739">
    <property type="term" value="C:mitochondrion"/>
    <property type="evidence" value="ECO:0007669"/>
    <property type="project" value="TreeGrafter"/>
</dbReference>
<dbReference type="FunFam" id="3.30.930.10:FF:000010">
    <property type="entry name" value="Glycyl-tRNA synthetase 1"/>
    <property type="match status" value="1"/>
</dbReference>
<evidence type="ECO:0000256" key="3">
    <source>
        <dbReference type="ARBA" id="ARBA00011738"/>
    </source>
</evidence>
<dbReference type="GeneID" id="68116095"/>
<dbReference type="FunFam" id="3.30.930.10:FF:000158">
    <property type="entry name" value="Glycyl-tRNA synthetase"/>
    <property type="match status" value="1"/>
</dbReference>
<organism evidence="14 15">
    <name type="scientific">Naegleria fowleri</name>
    <name type="common">Brain eating amoeba</name>
    <dbReference type="NCBI Taxonomy" id="5763"/>
    <lineage>
        <taxon>Eukaryota</taxon>
        <taxon>Discoba</taxon>
        <taxon>Heterolobosea</taxon>
        <taxon>Tetramitia</taxon>
        <taxon>Eutetramitia</taxon>
        <taxon>Vahlkampfiidae</taxon>
        <taxon>Naegleria</taxon>
    </lineage>
</organism>
<keyword evidence="7" id="KW-0547">Nucleotide-binding</keyword>
<feature type="compositionally biased region" description="Low complexity" evidence="12">
    <location>
        <begin position="1"/>
        <end position="14"/>
    </location>
</feature>
<keyword evidence="8" id="KW-0067">ATP-binding</keyword>
<dbReference type="GO" id="GO:0005524">
    <property type="term" value="F:ATP binding"/>
    <property type="evidence" value="ECO:0007669"/>
    <property type="project" value="UniProtKB-KW"/>
</dbReference>
<feature type="domain" description="Aminoacyl-transfer RNA synthetases class-II family profile" evidence="13">
    <location>
        <begin position="236"/>
        <end position="572"/>
    </location>
</feature>
<dbReference type="AlphaFoldDB" id="A0A6A5BHY5"/>
<dbReference type="Pfam" id="PF00587">
    <property type="entry name" value="tRNA-synt_2b"/>
    <property type="match status" value="1"/>
</dbReference>
<dbReference type="CDD" id="cd00774">
    <property type="entry name" value="GlyRS-like_core"/>
    <property type="match status" value="1"/>
</dbReference>
<dbReference type="PRINTS" id="PR01043">
    <property type="entry name" value="TRNASYNTHGLY"/>
</dbReference>
<dbReference type="SUPFAM" id="SSF55681">
    <property type="entry name" value="Class II aaRS and biotin synthetases"/>
    <property type="match status" value="1"/>
</dbReference>
<dbReference type="Gene3D" id="3.30.930.10">
    <property type="entry name" value="Bira Bifunctional Protein, Domain 2"/>
    <property type="match status" value="1"/>
</dbReference>
<dbReference type="Proteomes" id="UP000444721">
    <property type="component" value="Unassembled WGS sequence"/>
</dbReference>
<keyword evidence="5" id="KW-0963">Cytoplasm</keyword>
<gene>
    <name evidence="14" type="ORF">FDP41_008878</name>
</gene>
<dbReference type="Gene3D" id="3.40.50.800">
    <property type="entry name" value="Anticodon-binding domain"/>
    <property type="match status" value="1"/>
</dbReference>
<dbReference type="NCBIfam" id="TIGR00389">
    <property type="entry name" value="glyS_dimeric"/>
    <property type="match status" value="1"/>
</dbReference>
<evidence type="ECO:0000256" key="10">
    <source>
        <dbReference type="ARBA" id="ARBA00023146"/>
    </source>
</evidence>
<evidence type="ECO:0000256" key="12">
    <source>
        <dbReference type="SAM" id="MobiDB-lite"/>
    </source>
</evidence>
<evidence type="ECO:0000256" key="7">
    <source>
        <dbReference type="ARBA" id="ARBA00022741"/>
    </source>
</evidence>
<dbReference type="EC" id="6.1.1.14" evidence="4"/>
<evidence type="ECO:0000256" key="6">
    <source>
        <dbReference type="ARBA" id="ARBA00022598"/>
    </source>
</evidence>
<evidence type="ECO:0000256" key="11">
    <source>
        <dbReference type="ARBA" id="ARBA00030057"/>
    </source>
</evidence>
<dbReference type="OrthoDB" id="57698at2759"/>
<dbReference type="RefSeq" id="XP_044557343.1">
    <property type="nucleotide sequence ID" value="XM_044712777.1"/>
</dbReference>
<dbReference type="VEuPathDB" id="AmoebaDB:NF0070560"/>
<keyword evidence="9" id="KW-0648">Protein biosynthesis</keyword>
<proteinExistence type="inferred from homology"/>
<dbReference type="Gene3D" id="3.30.40.230">
    <property type="match status" value="1"/>
</dbReference>
<dbReference type="InterPro" id="IPR002314">
    <property type="entry name" value="aa-tRNA-synt_IIb"/>
</dbReference>
<evidence type="ECO:0000313" key="14">
    <source>
        <dbReference type="EMBL" id="KAF0972629.1"/>
    </source>
</evidence>
<dbReference type="InterPro" id="IPR006195">
    <property type="entry name" value="aa-tRNA-synth_II"/>
</dbReference>
<protein>
    <recommendedName>
        <fullName evidence="4">glycine--tRNA ligase</fullName>
        <ecNumber evidence="4">6.1.1.14</ecNumber>
    </recommendedName>
    <alternativeName>
        <fullName evidence="11">Diadenosine tetraphosphate synthetase</fullName>
    </alternativeName>
</protein>
<evidence type="ECO:0000256" key="2">
    <source>
        <dbReference type="ARBA" id="ARBA00008226"/>
    </source>
</evidence>
<dbReference type="PROSITE" id="PS50862">
    <property type="entry name" value="AA_TRNA_LIGASE_II"/>
    <property type="match status" value="1"/>
</dbReference>
<dbReference type="OMA" id="MEMQYFV"/>
<keyword evidence="15" id="KW-1185">Reference proteome</keyword>
<dbReference type="InterPro" id="IPR045864">
    <property type="entry name" value="aa-tRNA-synth_II/BPL/LPL"/>
</dbReference>
<evidence type="ECO:0000256" key="9">
    <source>
        <dbReference type="ARBA" id="ARBA00022917"/>
    </source>
</evidence>
<dbReference type="InterPro" id="IPR027031">
    <property type="entry name" value="Gly-tRNA_synthase/POLG2"/>
</dbReference>
<name>A0A6A5BHY5_NAEFO</name>
<dbReference type="PANTHER" id="PTHR10745:SF0">
    <property type="entry name" value="GLYCINE--TRNA LIGASE"/>
    <property type="match status" value="1"/>
</dbReference>
<comment type="similarity">
    <text evidence="2">Belongs to the class-II aminoacyl-tRNA synthetase family.</text>
</comment>
<dbReference type="FunFam" id="3.30.40.230:FF:000001">
    <property type="entry name" value="Glycine--tRNA ligase"/>
    <property type="match status" value="1"/>
</dbReference>
<dbReference type="VEuPathDB" id="AmoebaDB:NfTy_047950"/>
<comment type="subcellular location">
    <subcellularLocation>
        <location evidence="1">Cytoplasm</location>
    </subcellularLocation>
</comment>
<dbReference type="GO" id="GO:0070150">
    <property type="term" value="P:mitochondrial glycyl-tRNA aminoacylation"/>
    <property type="evidence" value="ECO:0007669"/>
    <property type="project" value="TreeGrafter"/>
</dbReference>
<keyword evidence="6" id="KW-0436">Ligase</keyword>
<comment type="caution">
    <text evidence="14">The sequence shown here is derived from an EMBL/GenBank/DDBJ whole genome shotgun (WGS) entry which is preliminary data.</text>
</comment>